<reference evidence="5" key="1">
    <citation type="submission" date="2022-06" db="EMBL/GenBank/DDBJ databases">
        <title>Genome sequence of Phormidium yuhuli AB48 isolated from an industrial photobioreactor environment.</title>
        <authorList>
            <person name="Qiu Y."/>
            <person name="Noonan A.J.C."/>
            <person name="Dofher K."/>
            <person name="Koch M."/>
            <person name="Kieft B."/>
            <person name="Lin X."/>
            <person name="Ziels R.M."/>
            <person name="Hallam S.J."/>
        </authorList>
    </citation>
    <scope>NUCLEOTIDE SEQUENCE</scope>
    <source>
        <strain evidence="5">AB48</strain>
    </source>
</reference>
<gene>
    <name evidence="5" type="ORF">NEA10_10005</name>
</gene>
<dbReference type="Gene3D" id="3.30.360.10">
    <property type="entry name" value="Dihydrodipicolinate Reductase, domain 2"/>
    <property type="match status" value="1"/>
</dbReference>
<protein>
    <submittedName>
        <fullName evidence="5">Gfo/Idh/MocA family oxidoreductase</fullName>
    </submittedName>
</protein>
<feature type="domain" description="Gfo/Idh/MocA-like oxidoreductase N-terminal" evidence="3">
    <location>
        <begin position="5"/>
        <end position="122"/>
    </location>
</feature>
<keyword evidence="2" id="KW-0560">Oxidoreductase</keyword>
<dbReference type="EMBL" id="CP098611">
    <property type="protein sequence ID" value="USR93022.1"/>
    <property type="molecule type" value="Genomic_DNA"/>
</dbReference>
<dbReference type="Gene3D" id="3.40.50.720">
    <property type="entry name" value="NAD(P)-binding Rossmann-like Domain"/>
    <property type="match status" value="1"/>
</dbReference>
<dbReference type="InterPro" id="IPR050463">
    <property type="entry name" value="Gfo/Idh/MocA_oxidrdct_glycsds"/>
</dbReference>
<accession>A0ABY5AW51</accession>
<evidence type="ECO:0000313" key="6">
    <source>
        <dbReference type="Proteomes" id="UP001056708"/>
    </source>
</evidence>
<evidence type="ECO:0000256" key="1">
    <source>
        <dbReference type="ARBA" id="ARBA00010928"/>
    </source>
</evidence>
<dbReference type="RefSeq" id="WP_252665196.1">
    <property type="nucleotide sequence ID" value="NZ_CP098611.1"/>
</dbReference>
<dbReference type="SUPFAM" id="SSF55347">
    <property type="entry name" value="Glyceraldehyde-3-phosphate dehydrogenase-like, C-terminal domain"/>
    <property type="match status" value="1"/>
</dbReference>
<dbReference type="PANTHER" id="PTHR43818">
    <property type="entry name" value="BCDNA.GH03377"/>
    <property type="match status" value="1"/>
</dbReference>
<sequence length="368" mass="40213">MNGDIKVAVIGTGFGQKVHIPGFQIHHRTKVQGVYHRDAAKAQAVAAEFNIPQAYSSLEELFNSPEIDGVSIATPPFLHAEMAQQAIAAGKHVLLEKPMTLNLSEATTLYHLAQDTGIVAAMDFEYRGVPTWMRLAELLDEGYVGQKRLVKIDWLMSSRANPDRGWNWYAQKDKGGGALGALGSHTFDYIAWLFGPVQRMLAQLHTSIGQRPDPNEGGRLKPVDADDTALLTLELADGTPCQVSLSSATYGGRGHWLEVYGDGGTLILGSSNQQDYVHGFRLLGAPAGETPVELEIPNRLAFPRSYPDGRLAPFLRTIDRWVQGIDSGVAIAPSFREGVYSQLLMDLTHASSEQQAWLDVPRLETVLG</sequence>
<comment type="similarity">
    <text evidence="1">Belongs to the Gfo/Idh/MocA family.</text>
</comment>
<evidence type="ECO:0000259" key="4">
    <source>
        <dbReference type="Pfam" id="PF02894"/>
    </source>
</evidence>
<dbReference type="PANTHER" id="PTHR43818:SF11">
    <property type="entry name" value="BCDNA.GH03377"/>
    <property type="match status" value="1"/>
</dbReference>
<dbReference type="InterPro" id="IPR004104">
    <property type="entry name" value="Gfo/Idh/MocA-like_OxRdtase_C"/>
</dbReference>
<dbReference type="SUPFAM" id="SSF51735">
    <property type="entry name" value="NAD(P)-binding Rossmann-fold domains"/>
    <property type="match status" value="1"/>
</dbReference>
<keyword evidence="6" id="KW-1185">Reference proteome</keyword>
<dbReference type="Pfam" id="PF01408">
    <property type="entry name" value="GFO_IDH_MocA"/>
    <property type="match status" value="1"/>
</dbReference>
<organism evidence="5 6">
    <name type="scientific">Phormidium yuhuli AB48</name>
    <dbReference type="NCBI Taxonomy" id="2940671"/>
    <lineage>
        <taxon>Bacteria</taxon>
        <taxon>Bacillati</taxon>
        <taxon>Cyanobacteriota</taxon>
        <taxon>Cyanophyceae</taxon>
        <taxon>Oscillatoriophycideae</taxon>
        <taxon>Oscillatoriales</taxon>
        <taxon>Oscillatoriaceae</taxon>
        <taxon>Phormidium</taxon>
        <taxon>Phormidium yuhuli</taxon>
    </lineage>
</organism>
<evidence type="ECO:0000259" key="3">
    <source>
        <dbReference type="Pfam" id="PF01408"/>
    </source>
</evidence>
<proteinExistence type="inferred from homology"/>
<evidence type="ECO:0000313" key="5">
    <source>
        <dbReference type="EMBL" id="USR93022.1"/>
    </source>
</evidence>
<evidence type="ECO:0000256" key="2">
    <source>
        <dbReference type="ARBA" id="ARBA00023002"/>
    </source>
</evidence>
<name>A0ABY5AW51_9CYAN</name>
<feature type="domain" description="Gfo/Idh/MocA-like oxidoreductase C-terminal" evidence="4">
    <location>
        <begin position="137"/>
        <end position="359"/>
    </location>
</feature>
<dbReference type="InterPro" id="IPR036291">
    <property type="entry name" value="NAD(P)-bd_dom_sf"/>
</dbReference>
<dbReference type="Proteomes" id="UP001056708">
    <property type="component" value="Chromosome"/>
</dbReference>
<dbReference type="InterPro" id="IPR000683">
    <property type="entry name" value="Gfo/Idh/MocA-like_OxRdtase_N"/>
</dbReference>
<dbReference type="Pfam" id="PF02894">
    <property type="entry name" value="GFO_IDH_MocA_C"/>
    <property type="match status" value="1"/>
</dbReference>